<dbReference type="SMART" id="SM00479">
    <property type="entry name" value="EXOIII"/>
    <property type="match status" value="1"/>
</dbReference>
<dbReference type="InterPro" id="IPR013520">
    <property type="entry name" value="Ribonucl_H"/>
</dbReference>
<dbReference type="InterPro" id="IPR012337">
    <property type="entry name" value="RNaseH-like_sf"/>
</dbReference>
<reference evidence="4 5" key="2">
    <citation type="journal article" date="2016" name="Genome Announc.">
        <title>Draft Genome Sequence of a Biocontrol Rhizobacterium, Chryseobacterium kwangjuense Strain KJ1R5, Isolated from Pepper (Capsicum annuum).</title>
        <authorList>
            <person name="Jeong J.J."/>
            <person name="Park H."/>
            <person name="Park B.H."/>
            <person name="Mannaa M."/>
            <person name="Sang M.K."/>
            <person name="Choi I.G."/>
            <person name="Kim K.D."/>
        </authorList>
    </citation>
    <scope>NUCLEOTIDE SEQUENCE [LARGE SCALE GENOMIC DNA]</scope>
    <source>
        <strain evidence="4 5">KJ1R5</strain>
    </source>
</reference>
<dbReference type="CDD" id="cd06130">
    <property type="entry name" value="DNA_pol_III_epsilon_like"/>
    <property type="match status" value="1"/>
</dbReference>
<dbReference type="GO" id="GO:0006259">
    <property type="term" value="P:DNA metabolic process"/>
    <property type="evidence" value="ECO:0007669"/>
    <property type="project" value="UniProtKB-ARBA"/>
</dbReference>
<proteinExistence type="predicted"/>
<feature type="domain" description="Exonuclease" evidence="3">
    <location>
        <begin position="2"/>
        <end position="167"/>
    </location>
</feature>
<dbReference type="PANTHER" id="PTHR30231">
    <property type="entry name" value="DNA POLYMERASE III SUBUNIT EPSILON"/>
    <property type="match status" value="1"/>
</dbReference>
<dbReference type="InterPro" id="IPR036397">
    <property type="entry name" value="RNaseH_sf"/>
</dbReference>
<gene>
    <name evidence="4" type="ORF">AU378_01690</name>
</gene>
<dbReference type="SUPFAM" id="SSF53098">
    <property type="entry name" value="Ribonuclease H-like"/>
    <property type="match status" value="1"/>
</dbReference>
<evidence type="ECO:0000256" key="2">
    <source>
        <dbReference type="ARBA" id="ARBA00026073"/>
    </source>
</evidence>
<organism evidence="4 5">
    <name type="scientific">Chryseobacterium kwangjuense</name>
    <dbReference type="NCBI Taxonomy" id="267125"/>
    <lineage>
        <taxon>Bacteria</taxon>
        <taxon>Pseudomonadati</taxon>
        <taxon>Bacteroidota</taxon>
        <taxon>Flavobacteriia</taxon>
        <taxon>Flavobacteriales</taxon>
        <taxon>Weeksellaceae</taxon>
        <taxon>Chryseobacterium group</taxon>
        <taxon>Chryseobacterium</taxon>
    </lineage>
</organism>
<protein>
    <submittedName>
        <fullName evidence="4">DNA polymerase III subunit epsilon</fullName>
    </submittedName>
</protein>
<dbReference type="GO" id="GO:0008408">
    <property type="term" value="F:3'-5' exonuclease activity"/>
    <property type="evidence" value="ECO:0007669"/>
    <property type="project" value="TreeGrafter"/>
</dbReference>
<evidence type="ECO:0000313" key="5">
    <source>
        <dbReference type="Proteomes" id="UP000070513"/>
    </source>
</evidence>
<comment type="function">
    <text evidence="1">DNA polymerase III is a complex, multichain enzyme responsible for most of the replicative synthesis in bacteria. The epsilon subunit contain the editing function and is a proofreading 3'-5' exonuclease.</text>
</comment>
<dbReference type="Pfam" id="PF00929">
    <property type="entry name" value="RNase_T"/>
    <property type="match status" value="1"/>
</dbReference>
<reference evidence="5" key="1">
    <citation type="submission" date="2015-12" db="EMBL/GenBank/DDBJ databases">
        <title>Genome sequence of a biocontrol rhizobacterium Chryseobacterium kwangjuense strain KJ1R5 isolated from pepper (Capsicum annuum L.).</title>
        <authorList>
            <person name="Jeong J.-J."/>
            <person name="Park H."/>
            <person name="Mannaa M."/>
            <person name="Sang M.K."/>
            <person name="Choi I.-G."/>
            <person name="Kim K.D."/>
        </authorList>
    </citation>
    <scope>NUCLEOTIDE SEQUENCE [LARGE SCALE GENOMIC DNA]</scope>
    <source>
        <strain evidence="5">KJ1R5</strain>
    </source>
</reference>
<dbReference type="GO" id="GO:0005829">
    <property type="term" value="C:cytosol"/>
    <property type="evidence" value="ECO:0007669"/>
    <property type="project" value="TreeGrafter"/>
</dbReference>
<dbReference type="PANTHER" id="PTHR30231:SF42">
    <property type="entry name" value="EXONUCLEASE"/>
    <property type="match status" value="1"/>
</dbReference>
<accession>A0A135WIC1</accession>
<dbReference type="OrthoDB" id="9803913at2"/>
<evidence type="ECO:0000313" key="4">
    <source>
        <dbReference type="EMBL" id="KXH84502.1"/>
    </source>
</evidence>
<sequence>MDFCAIDFETATHEKSSACEMGICVVQDSKIVETRTWLIKPPSFPYFSRFNIDVHGITPEDVKDAPTFDEIWYEAEEMMYGSLMIAHNASFDAGVLRGCFQHYGMFTPKLNYLCSIQLAKKSWNYLPRYGLKHLAEHHQISLNHHRAGDDAEACAKISLLAFEKLIITENEEIHDSFLNKYIKKL</sequence>
<comment type="subunit">
    <text evidence="2">DNA polymerase III contains a core (composed of alpha, epsilon and theta chains) that associates with a tau subunit. This core dimerizes to form the POLIII' complex. PolIII' associates with the gamma complex (composed of gamma, delta, delta', psi and chi chains) and with the beta chain to form the complete DNA polymerase III complex.</text>
</comment>
<dbReference type="FunFam" id="3.30.420.10:FF:000045">
    <property type="entry name" value="3'-5' exonuclease DinG"/>
    <property type="match status" value="1"/>
</dbReference>
<dbReference type="GO" id="GO:0003676">
    <property type="term" value="F:nucleic acid binding"/>
    <property type="evidence" value="ECO:0007669"/>
    <property type="project" value="InterPro"/>
</dbReference>
<comment type="caution">
    <text evidence="4">The sequence shown here is derived from an EMBL/GenBank/DDBJ whole genome shotgun (WGS) entry which is preliminary data.</text>
</comment>
<dbReference type="EMBL" id="LPUR01000001">
    <property type="protein sequence ID" value="KXH84502.1"/>
    <property type="molecule type" value="Genomic_DNA"/>
</dbReference>
<dbReference type="RefSeq" id="WP_062647353.1">
    <property type="nucleotide sequence ID" value="NZ_LPUR01000001.1"/>
</dbReference>
<dbReference type="Proteomes" id="UP000070513">
    <property type="component" value="Unassembled WGS sequence"/>
</dbReference>
<name>A0A135WIC1_9FLAO</name>
<dbReference type="Gene3D" id="3.30.420.10">
    <property type="entry name" value="Ribonuclease H-like superfamily/Ribonuclease H"/>
    <property type="match status" value="1"/>
</dbReference>
<evidence type="ECO:0000259" key="3">
    <source>
        <dbReference type="SMART" id="SM00479"/>
    </source>
</evidence>
<evidence type="ECO:0000256" key="1">
    <source>
        <dbReference type="ARBA" id="ARBA00025483"/>
    </source>
</evidence>
<dbReference type="AlphaFoldDB" id="A0A135WIC1"/>